<dbReference type="GO" id="GO:0007155">
    <property type="term" value="P:cell adhesion"/>
    <property type="evidence" value="ECO:0007669"/>
    <property type="project" value="InterPro"/>
</dbReference>
<dbReference type="PANTHER" id="PTHR42953">
    <property type="entry name" value="HIGH-AFFINITY ZINC UPTAKE SYSTEM PROTEIN ZNUA-RELATED"/>
    <property type="match status" value="1"/>
</dbReference>
<dbReference type="GO" id="GO:0030001">
    <property type="term" value="P:metal ion transport"/>
    <property type="evidence" value="ECO:0007669"/>
    <property type="project" value="InterPro"/>
</dbReference>
<dbReference type="AlphaFoldDB" id="A0A381XPR9"/>
<dbReference type="PANTHER" id="PTHR42953:SF2">
    <property type="entry name" value="ADHESION PROTEIN"/>
    <property type="match status" value="1"/>
</dbReference>
<dbReference type="Pfam" id="PF01297">
    <property type="entry name" value="ZnuA"/>
    <property type="match status" value="1"/>
</dbReference>
<protein>
    <recommendedName>
        <fullName evidence="4">Zinc ABC transporter substrate-binding protein</fullName>
    </recommendedName>
</protein>
<dbReference type="InterPro" id="IPR006129">
    <property type="entry name" value="AdhesinB"/>
</dbReference>
<evidence type="ECO:0008006" key="4">
    <source>
        <dbReference type="Google" id="ProtNLM"/>
    </source>
</evidence>
<keyword evidence="2" id="KW-0732">Signal</keyword>
<accession>A0A381XPR9</accession>
<evidence type="ECO:0000256" key="1">
    <source>
        <dbReference type="ARBA" id="ARBA00022448"/>
    </source>
</evidence>
<dbReference type="EMBL" id="UINC01015911">
    <property type="protein sequence ID" value="SVA66650.1"/>
    <property type="molecule type" value="Genomic_DNA"/>
</dbReference>
<name>A0A381XPR9_9ZZZZ</name>
<dbReference type="InterPro" id="IPR050492">
    <property type="entry name" value="Bact_metal-bind_prot9"/>
</dbReference>
<organism evidence="3">
    <name type="scientific">marine metagenome</name>
    <dbReference type="NCBI Taxonomy" id="408172"/>
    <lineage>
        <taxon>unclassified sequences</taxon>
        <taxon>metagenomes</taxon>
        <taxon>ecological metagenomes</taxon>
    </lineage>
</organism>
<reference evidence="3" key="1">
    <citation type="submission" date="2018-05" db="EMBL/GenBank/DDBJ databases">
        <authorList>
            <person name="Lanie J.A."/>
            <person name="Ng W.-L."/>
            <person name="Kazmierczak K.M."/>
            <person name="Andrzejewski T.M."/>
            <person name="Davidsen T.M."/>
            <person name="Wayne K.J."/>
            <person name="Tettelin H."/>
            <person name="Glass J.I."/>
            <person name="Rusch D."/>
            <person name="Podicherti R."/>
            <person name="Tsui H.-C.T."/>
            <person name="Winkler M.E."/>
        </authorList>
    </citation>
    <scope>NUCLEOTIDE SEQUENCE</scope>
</reference>
<evidence type="ECO:0000256" key="2">
    <source>
        <dbReference type="ARBA" id="ARBA00022729"/>
    </source>
</evidence>
<dbReference type="GO" id="GO:0046872">
    <property type="term" value="F:metal ion binding"/>
    <property type="evidence" value="ECO:0007669"/>
    <property type="project" value="InterPro"/>
</dbReference>
<dbReference type="PRINTS" id="PR00691">
    <property type="entry name" value="ADHESINB"/>
</dbReference>
<gene>
    <name evidence="3" type="ORF">METZ01_LOCUS119504</name>
</gene>
<keyword evidence="1" id="KW-0813">Transport</keyword>
<sequence>MKKKSLTIYLSFLFLFLTVTSVQAKNINIVTTTTDIASITREIGGDFVSVDSIAKGGQDPHYIQAKPSYMVKLNRADLLIYQGLQLEIGWLNFLIEGARNPKVRPLQPGHLDLSSVIQPLEIPLGDLDRSMGHVHPQGNPHYNLSPSNAIKMANAITDQLILLDQDNEITYRKNLNEFVLKVNDRLSNWKSRLNKILNKKVVVFHRTWIYLFTEFGIDQIGTIEKLPGVPPTPMHLAKIKNLIEQNNVRVIIQASYYDSEFSNLLSEKTGAKTVVLPAFVGGVPEATSYFSTIEYIVTELENAFSNP</sequence>
<dbReference type="SUPFAM" id="SSF53807">
    <property type="entry name" value="Helical backbone' metal receptor"/>
    <property type="match status" value="1"/>
</dbReference>
<proteinExistence type="predicted"/>
<evidence type="ECO:0000313" key="3">
    <source>
        <dbReference type="EMBL" id="SVA66650.1"/>
    </source>
</evidence>
<dbReference type="InterPro" id="IPR006127">
    <property type="entry name" value="ZnuA-like"/>
</dbReference>
<dbReference type="InterPro" id="IPR006128">
    <property type="entry name" value="Lipoprotein_PsaA-like"/>
</dbReference>
<dbReference type="PRINTS" id="PR00690">
    <property type="entry name" value="ADHESNFAMILY"/>
</dbReference>
<dbReference type="Gene3D" id="3.40.50.1980">
    <property type="entry name" value="Nitrogenase molybdenum iron protein domain"/>
    <property type="match status" value="2"/>
</dbReference>